<dbReference type="AlphaFoldDB" id="S7VXQ0"/>
<evidence type="ECO:0000313" key="2">
    <source>
        <dbReference type="Proteomes" id="UP000014962"/>
    </source>
</evidence>
<protein>
    <submittedName>
        <fullName evidence="1">Uncharacterized protein</fullName>
    </submittedName>
</protein>
<dbReference type="Proteomes" id="UP000014962">
    <property type="component" value="Unassembled WGS sequence"/>
</dbReference>
<name>S7VXQ0_9FLAO</name>
<reference evidence="1 2" key="1">
    <citation type="journal article" date="2013" name="Genome Announc.">
        <title>Draft Genome Sequence of Winogradskyella psychrotolerans RS-3T, Isolated from the Marine Transect of Kongsfjorden, Ny-Alesund, Svalbard, Arctic Ocean.</title>
        <authorList>
            <person name="Kumar Pinnaka A."/>
            <person name="Ara S."/>
            <person name="Singh A."/>
            <person name="Shivaji S."/>
        </authorList>
    </citation>
    <scope>NUCLEOTIDE SEQUENCE [LARGE SCALE GENOMIC DNA]</scope>
    <source>
        <strain evidence="1 2">RS-3</strain>
    </source>
</reference>
<proteinExistence type="predicted"/>
<dbReference type="EMBL" id="ATMR01000042">
    <property type="protein sequence ID" value="EPR74192.1"/>
    <property type="molecule type" value="Genomic_DNA"/>
</dbReference>
<comment type="caution">
    <text evidence="1">The sequence shown here is derived from an EMBL/GenBank/DDBJ whole genome shotgun (WGS) entry which is preliminary data.</text>
</comment>
<dbReference type="STRING" id="641526.ADIWIN_0769"/>
<organism evidence="1 2">
    <name type="scientific">Winogradskyella psychrotolerans RS-3</name>
    <dbReference type="NCBI Taxonomy" id="641526"/>
    <lineage>
        <taxon>Bacteria</taxon>
        <taxon>Pseudomonadati</taxon>
        <taxon>Bacteroidota</taxon>
        <taxon>Flavobacteriia</taxon>
        <taxon>Flavobacteriales</taxon>
        <taxon>Flavobacteriaceae</taxon>
        <taxon>Winogradskyella</taxon>
    </lineage>
</organism>
<gene>
    <name evidence="1" type="ORF">ADIWIN_0769</name>
</gene>
<evidence type="ECO:0000313" key="1">
    <source>
        <dbReference type="EMBL" id="EPR74192.1"/>
    </source>
</evidence>
<keyword evidence="2" id="KW-1185">Reference proteome</keyword>
<accession>S7VXQ0</accession>
<sequence length="178" mass="19967">MVQKPIGKTNDSIIDICGINLKKQLIMKTILTYFIIAFTSSVLFSQNEIPTEAINGTYHLLEAEKGIGNKPTKSKLFQYGEFAGDKVLAIAACAQCMPAIYKYQKEESKELGIPVFYNDYGLFVITYDNESFVMVKAADADSEDWTDFSYSNFYSKNEAKIIAMTQQKIKAFVVAVSE</sequence>